<protein>
    <submittedName>
        <fullName evidence="1">Uncharacterized protein</fullName>
    </submittedName>
</protein>
<keyword evidence="2" id="KW-1185">Reference proteome</keyword>
<organism evidence="1 2">
    <name type="scientific">Lindgomyces ingoldianus</name>
    <dbReference type="NCBI Taxonomy" id="673940"/>
    <lineage>
        <taxon>Eukaryota</taxon>
        <taxon>Fungi</taxon>
        <taxon>Dikarya</taxon>
        <taxon>Ascomycota</taxon>
        <taxon>Pezizomycotina</taxon>
        <taxon>Dothideomycetes</taxon>
        <taxon>Pleosporomycetidae</taxon>
        <taxon>Pleosporales</taxon>
        <taxon>Lindgomycetaceae</taxon>
        <taxon>Lindgomyces</taxon>
    </lineage>
</organism>
<evidence type="ECO:0000313" key="2">
    <source>
        <dbReference type="Proteomes" id="UP000799755"/>
    </source>
</evidence>
<reference evidence="1" key="1">
    <citation type="journal article" date="2020" name="Stud. Mycol.">
        <title>101 Dothideomycetes genomes: a test case for predicting lifestyles and emergence of pathogens.</title>
        <authorList>
            <person name="Haridas S."/>
            <person name="Albert R."/>
            <person name="Binder M."/>
            <person name="Bloem J."/>
            <person name="Labutti K."/>
            <person name="Salamov A."/>
            <person name="Andreopoulos B."/>
            <person name="Baker S."/>
            <person name="Barry K."/>
            <person name="Bills G."/>
            <person name="Bluhm B."/>
            <person name="Cannon C."/>
            <person name="Castanera R."/>
            <person name="Culley D."/>
            <person name="Daum C."/>
            <person name="Ezra D."/>
            <person name="Gonzalez J."/>
            <person name="Henrissat B."/>
            <person name="Kuo A."/>
            <person name="Liang C."/>
            <person name="Lipzen A."/>
            <person name="Lutzoni F."/>
            <person name="Magnuson J."/>
            <person name="Mondo S."/>
            <person name="Nolan M."/>
            <person name="Ohm R."/>
            <person name="Pangilinan J."/>
            <person name="Park H.-J."/>
            <person name="Ramirez L."/>
            <person name="Alfaro M."/>
            <person name="Sun H."/>
            <person name="Tritt A."/>
            <person name="Yoshinaga Y."/>
            <person name="Zwiers L.-H."/>
            <person name="Turgeon B."/>
            <person name="Goodwin S."/>
            <person name="Spatafora J."/>
            <person name="Crous P."/>
            <person name="Grigoriev I."/>
        </authorList>
    </citation>
    <scope>NUCLEOTIDE SEQUENCE</scope>
    <source>
        <strain evidence="1">ATCC 200398</strain>
    </source>
</reference>
<accession>A0ACB6R2X0</accession>
<name>A0ACB6R2X0_9PLEO</name>
<evidence type="ECO:0000313" key="1">
    <source>
        <dbReference type="EMBL" id="KAF2472857.1"/>
    </source>
</evidence>
<dbReference type="Proteomes" id="UP000799755">
    <property type="component" value="Unassembled WGS sequence"/>
</dbReference>
<sequence length="1364" mass="153854">MSAGQNDAFETAFQNFFNSLPEKEKRRYSPCSSADDLLQSIHKLSVLGKKWQKTRVNRAVNRVKAFSDRLQPFFACISIFIQSNPTYSAIVWGSVRLVLQLASNFSSFFEKLLGILQRISESFPQYQEINAFCRRDSSQRLKRHVEHVYGDLLNFFQHIAKIFSTGSGDMRKRPAVVWNLVWTPVDILFKDLLQQFNQHAQFIRDELALFRTKQSVLTEDAAEVERSFAAEERRLAEDSRRNIREVGKDTQEFIQDRVFKDVHKWISPPDYADILESSLEDRSDGTCGWIFSNSTFESWQERENSKKSSVDPRDLGPRALWIHGNPGAGKTTLVSSIVQEMRATADLPGSEATVCYHFFSCDVLKLSESQPTAAYRSILSQILHQHRHNTNILDKYAFSLTNTTTGQLRASSTELKELLQLILPDLGPTYLFLDGIDECSDRIGLLNTVRILLEYLNVKILLSSRLNVTNLSRAIKPAQRIAIDRAAVSGDIYKYLCESLDGMIEEGYLPTADSSEIAGQLTKGANGMFIWAKLMVKLLNSPVLTPLRRLSVIQEVTYPEGLDQMYDRILNLIENSGELQRNVANKIMSWITYAVAPLSVQQLHEYIYMDQGGDHEDEQLEIGSFIDVLNSVCGSLTETYTIEPYNFPPGLTTNGNRSLGVRFIHLSVKEHLQKTGNNPKASAWVKSLHGKGIGHSTLAQECLKHVLHTTQQQDMRRGTLIQYAVVHWVTHLVLLSGEVLASELVMGSDNSRMIEEPLATLEKFLDHPIVVTKWLAAYFGTVATWLRNVRHEPDRFPRFAEFVNNFGEFARNLEKIFEQWGARLRLEQDLIWNEVVAFSGSRFLQSKAELTKVTYLQPDLPIDCAQSSRPLCTVSAISSDGLLNCALHVWPSKAYEERWQSLKANESLIAVMDVCDNWVAVYEVWSVDSKKRLATLHIPLETQEIWMQMRQSLHEFDQGKWTTAFPTAISYDLRSIVILRTLFVLDYSNARSTPIVKKAAFDPRDHAIHGVAFLHRARYVYSIGFSPDGRFLSFRDSIDLYDTLVVFEICRDEPLEIRTLNVFRLNKLSMMSNMAAFHPTDQILAFATVEGVELWNFGKGQVQHSSSRLNSLPLHKAGFSSLDSLEISSCGKYVVLSDKGQRPTVLDIPDSVFTNECQPDVYGNLGHGETPESKSYDLTKIANSEISNFGLVAGQVISSASVIDAKDGSGQVVMDVAKGEKVSIRLLTGEKGETSQALKVVSLPQSYGQPHTKPTILMPKSPNGAVRIVLNSTPHIQYSMDSTDAYSLPVIAERDQRLVQHSFQPQHYAKGQISSSNSLNQASLLIAAHTRPKMDADIEGQKRNAMDLAPICRKRARKECFRGD</sequence>
<dbReference type="EMBL" id="MU003501">
    <property type="protein sequence ID" value="KAF2472857.1"/>
    <property type="molecule type" value="Genomic_DNA"/>
</dbReference>
<proteinExistence type="predicted"/>
<gene>
    <name evidence="1" type="ORF">BDR25DRAFT_258324</name>
</gene>
<comment type="caution">
    <text evidence="1">The sequence shown here is derived from an EMBL/GenBank/DDBJ whole genome shotgun (WGS) entry which is preliminary data.</text>
</comment>